<dbReference type="EMBL" id="LAZR01008970">
    <property type="protein sequence ID" value="KKM75486.1"/>
    <property type="molecule type" value="Genomic_DNA"/>
</dbReference>
<evidence type="ECO:0000313" key="1">
    <source>
        <dbReference type="EMBL" id="KKM75486.1"/>
    </source>
</evidence>
<proteinExistence type="predicted"/>
<comment type="caution">
    <text evidence="1">The sequence shown here is derived from an EMBL/GenBank/DDBJ whole genome shotgun (WGS) entry which is preliminary data.</text>
</comment>
<dbReference type="AlphaFoldDB" id="A0A0F9KL37"/>
<reference evidence="1" key="1">
    <citation type="journal article" date="2015" name="Nature">
        <title>Complex archaea that bridge the gap between prokaryotes and eukaryotes.</title>
        <authorList>
            <person name="Spang A."/>
            <person name="Saw J.H."/>
            <person name="Jorgensen S.L."/>
            <person name="Zaremba-Niedzwiedzka K."/>
            <person name="Martijn J."/>
            <person name="Lind A.E."/>
            <person name="van Eijk R."/>
            <person name="Schleper C."/>
            <person name="Guy L."/>
            <person name="Ettema T.J."/>
        </authorList>
    </citation>
    <scope>NUCLEOTIDE SEQUENCE</scope>
</reference>
<protein>
    <submittedName>
        <fullName evidence="1">Uncharacterized protein</fullName>
    </submittedName>
</protein>
<gene>
    <name evidence="1" type="ORF">LCGC14_1389800</name>
</gene>
<sequence>MGRKSLLQRIGLFHIHIADKAGFCLICNFLSKPERQMQLEAFDFEYDDPLGAWEYEWNILKNWNYSYYIRRQLLGRRREVE</sequence>
<name>A0A0F9KL37_9ZZZZ</name>
<accession>A0A0F9KL37</accession>
<organism evidence="1">
    <name type="scientific">marine sediment metagenome</name>
    <dbReference type="NCBI Taxonomy" id="412755"/>
    <lineage>
        <taxon>unclassified sequences</taxon>
        <taxon>metagenomes</taxon>
        <taxon>ecological metagenomes</taxon>
    </lineage>
</organism>